<evidence type="ECO:0000313" key="1">
    <source>
        <dbReference type="EMBL" id="PAP74634.1"/>
    </source>
</evidence>
<sequence length="137" mass="14834">MRVRITRLLLLGLLVAAVAWLLLGTNDAPAPDRTARARPAEPRAVLVTPDAERLPHKPGVLAVTLVEGVVPPSAVEARVLTDEDCAPDTVGVSRCLNRLVVAGREVAVWHPHRMNEVACLRPGETVRLVDRAIYDAM</sequence>
<accession>A0A271IV16</accession>
<comment type="caution">
    <text evidence="1">The sequence shown here is derived from an EMBL/GenBank/DDBJ whole genome shotgun (WGS) entry which is preliminary data.</text>
</comment>
<dbReference type="OrthoDB" id="2990511at2"/>
<protein>
    <submittedName>
        <fullName evidence="1">Uncharacterized protein</fullName>
    </submittedName>
</protein>
<dbReference type="EMBL" id="MQWD01000005">
    <property type="protein sequence ID" value="PAP74634.1"/>
    <property type="molecule type" value="Genomic_DNA"/>
</dbReference>
<keyword evidence="2" id="KW-1185">Reference proteome</keyword>
<proteinExistence type="predicted"/>
<dbReference type="AlphaFoldDB" id="A0A271IV16"/>
<dbReference type="RefSeq" id="WP_095512597.1">
    <property type="nucleotide sequence ID" value="NZ_MQWD01000005.1"/>
</dbReference>
<dbReference type="Proteomes" id="UP000216339">
    <property type="component" value="Unassembled WGS sequence"/>
</dbReference>
<reference evidence="1 2" key="1">
    <citation type="submission" date="2016-11" db="EMBL/GenBank/DDBJ databases">
        <title>Study of marine rhodopsin-containing bacteria.</title>
        <authorList>
            <person name="Yoshizawa S."/>
            <person name="Kumagai Y."/>
            <person name="Kogure K."/>
        </authorList>
    </citation>
    <scope>NUCLEOTIDE SEQUENCE [LARGE SCALE GENOMIC DNA]</scope>
    <source>
        <strain evidence="1 2">SAORIC-28</strain>
    </source>
</reference>
<evidence type="ECO:0000313" key="2">
    <source>
        <dbReference type="Proteomes" id="UP000216339"/>
    </source>
</evidence>
<name>A0A271IV16_9BACT</name>
<gene>
    <name evidence="1" type="ORF">BSZ37_20880</name>
</gene>
<organism evidence="1 2">
    <name type="scientific">Rubrivirga marina</name>
    <dbReference type="NCBI Taxonomy" id="1196024"/>
    <lineage>
        <taxon>Bacteria</taxon>
        <taxon>Pseudomonadati</taxon>
        <taxon>Rhodothermota</taxon>
        <taxon>Rhodothermia</taxon>
        <taxon>Rhodothermales</taxon>
        <taxon>Rubricoccaceae</taxon>
        <taxon>Rubrivirga</taxon>
    </lineage>
</organism>